<feature type="compositionally biased region" description="Basic and acidic residues" evidence="1">
    <location>
        <begin position="493"/>
        <end position="502"/>
    </location>
</feature>
<proteinExistence type="predicted"/>
<accession>A0A0A9YK97</accession>
<feature type="compositionally biased region" description="Polar residues" evidence="1">
    <location>
        <begin position="460"/>
        <end position="469"/>
    </location>
</feature>
<sequence length="502" mass="54155">SAANFKLLVLFTLLTLAACRQRRSIGPLPSIGSGLASIGSIFSPTTAAPHSKYPVYKVHKYTGIQLKPISHEELAALQPVEHVRHEYEFKEAEGHPPKVVDIIPEYYPEPYSSEPYAASDRDTRAALAAIDSLGGLASFLPEGARGRSLDLNKSGEISEGEAEDRIGLLRRKPLKLKKKGLLALLTLKGGPKGGLGIGGLGGLGGLSSGFQNLFSYSSSAEELPSEGPYPGHTTVYRVPATSSPSGFLSGLSFGREQEGIPLELPEASLPEIPELKLVPEAPKLPHFTLPGNYKLPYSTGSYVSIKVPKPHIPPPAPAPVYGPPAAEYGPPSNEYGAPLAVEYSPPHTEYAIRLPEYHTTTSYSYDVYNHGHNNQVVPQETFVPSAPAPPVYNSYQNQVTSYQAPVQEYSHSVDTSLLQGAYPPAVATAVYNHYPPAQGYSYLDNTHSPSEPKASVLPADTSSKVLATNRNEENVDEKIITQQETEEQQLPEAPKEQDSLKN</sequence>
<protein>
    <submittedName>
        <fullName evidence="3">DNA-directed RNA polymerase II subunit RPB1</fullName>
    </submittedName>
</protein>
<evidence type="ECO:0000256" key="1">
    <source>
        <dbReference type="SAM" id="MobiDB-lite"/>
    </source>
</evidence>
<keyword evidence="3" id="KW-0804">Transcription</keyword>
<dbReference type="GO" id="GO:0000428">
    <property type="term" value="C:DNA-directed RNA polymerase complex"/>
    <property type="evidence" value="ECO:0007669"/>
    <property type="project" value="UniProtKB-KW"/>
</dbReference>
<dbReference type="EMBL" id="GBHO01011568">
    <property type="protein sequence ID" value="JAG32036.1"/>
    <property type="molecule type" value="Transcribed_RNA"/>
</dbReference>
<feature type="chain" id="PRO_5002072469" evidence="2">
    <location>
        <begin position="20"/>
        <end position="502"/>
    </location>
</feature>
<keyword evidence="3" id="KW-0240">DNA-directed RNA polymerase</keyword>
<name>A0A0A9YK97_LYGHE</name>
<gene>
    <name evidence="3" type="primary">RPII_3</name>
    <name evidence="3" type="ORF">CM83_101902</name>
</gene>
<feature type="signal peptide" evidence="2">
    <location>
        <begin position="1"/>
        <end position="19"/>
    </location>
</feature>
<feature type="non-terminal residue" evidence="3">
    <location>
        <position position="1"/>
    </location>
</feature>
<feature type="region of interest" description="Disordered" evidence="1">
    <location>
        <begin position="442"/>
        <end position="502"/>
    </location>
</feature>
<reference evidence="3" key="1">
    <citation type="journal article" date="2014" name="PLoS ONE">
        <title>Transcriptome-Based Identification of ABC Transporters in the Western Tarnished Plant Bug Lygus hesperus.</title>
        <authorList>
            <person name="Hull J.J."/>
            <person name="Chaney K."/>
            <person name="Geib S.M."/>
            <person name="Fabrick J.A."/>
            <person name="Brent C.S."/>
            <person name="Walsh D."/>
            <person name="Lavine L.C."/>
        </authorList>
    </citation>
    <scope>NUCLEOTIDE SEQUENCE</scope>
</reference>
<dbReference type="AlphaFoldDB" id="A0A0A9YK97"/>
<organism evidence="3">
    <name type="scientific">Lygus hesperus</name>
    <name type="common">Western plant bug</name>
    <dbReference type="NCBI Taxonomy" id="30085"/>
    <lineage>
        <taxon>Eukaryota</taxon>
        <taxon>Metazoa</taxon>
        <taxon>Ecdysozoa</taxon>
        <taxon>Arthropoda</taxon>
        <taxon>Hexapoda</taxon>
        <taxon>Insecta</taxon>
        <taxon>Pterygota</taxon>
        <taxon>Neoptera</taxon>
        <taxon>Paraneoptera</taxon>
        <taxon>Hemiptera</taxon>
        <taxon>Heteroptera</taxon>
        <taxon>Panheteroptera</taxon>
        <taxon>Cimicomorpha</taxon>
        <taxon>Miridae</taxon>
        <taxon>Mirini</taxon>
        <taxon>Lygus</taxon>
    </lineage>
</organism>
<evidence type="ECO:0000256" key="2">
    <source>
        <dbReference type="SAM" id="SignalP"/>
    </source>
</evidence>
<reference evidence="3" key="2">
    <citation type="submission" date="2014-07" db="EMBL/GenBank/DDBJ databases">
        <authorList>
            <person name="Hull J."/>
        </authorList>
    </citation>
    <scope>NUCLEOTIDE SEQUENCE</scope>
</reference>
<feature type="compositionally biased region" description="Basic and acidic residues" evidence="1">
    <location>
        <begin position="470"/>
        <end position="479"/>
    </location>
</feature>
<keyword evidence="2" id="KW-0732">Signal</keyword>
<evidence type="ECO:0000313" key="3">
    <source>
        <dbReference type="EMBL" id="JAG32036.1"/>
    </source>
</evidence>